<evidence type="ECO:0000313" key="1">
    <source>
        <dbReference type="EMBL" id="KAA1128437.1"/>
    </source>
</evidence>
<dbReference type="Proteomes" id="UP000325313">
    <property type="component" value="Unassembled WGS sequence"/>
</dbReference>
<name>A0A5B0RS97_PUCGR</name>
<protein>
    <submittedName>
        <fullName evidence="1">Uncharacterized protein</fullName>
    </submittedName>
</protein>
<proteinExistence type="predicted"/>
<organism evidence="1 2">
    <name type="scientific">Puccinia graminis f. sp. tritici</name>
    <dbReference type="NCBI Taxonomy" id="56615"/>
    <lineage>
        <taxon>Eukaryota</taxon>
        <taxon>Fungi</taxon>
        <taxon>Dikarya</taxon>
        <taxon>Basidiomycota</taxon>
        <taxon>Pucciniomycotina</taxon>
        <taxon>Pucciniomycetes</taxon>
        <taxon>Pucciniales</taxon>
        <taxon>Pucciniaceae</taxon>
        <taxon>Puccinia</taxon>
    </lineage>
</organism>
<gene>
    <name evidence="1" type="ORF">PGTUg99_002967</name>
</gene>
<dbReference type="EMBL" id="VDEP01000141">
    <property type="protein sequence ID" value="KAA1128437.1"/>
    <property type="molecule type" value="Genomic_DNA"/>
</dbReference>
<reference evidence="1 2" key="1">
    <citation type="submission" date="2019-05" db="EMBL/GenBank/DDBJ databases">
        <title>Emergence of the Ug99 lineage of the wheat stem rust pathogen through somatic hybridization.</title>
        <authorList>
            <person name="Li F."/>
            <person name="Upadhyaya N.M."/>
            <person name="Sperschneider J."/>
            <person name="Matny O."/>
            <person name="Nguyen-Phuc H."/>
            <person name="Mago R."/>
            <person name="Raley C."/>
            <person name="Miller M.E."/>
            <person name="Silverstein K.A.T."/>
            <person name="Henningsen E."/>
            <person name="Hirsch C.D."/>
            <person name="Visser B."/>
            <person name="Pretorius Z.A."/>
            <person name="Steffenson B.J."/>
            <person name="Schwessinger B."/>
            <person name="Dodds P.N."/>
            <person name="Figueroa M."/>
        </authorList>
    </citation>
    <scope>NUCLEOTIDE SEQUENCE [LARGE SCALE GENOMIC DNA]</scope>
    <source>
        <strain evidence="1 2">Ug99</strain>
    </source>
</reference>
<sequence>MSEWAEDSTTFVPSTYPSGFFTAGQSMLDRPVGSLSYKPAGLGVIETLELDFENGAGLASNCPVNSTGYGIGEVNVVRDECSCESGEKVMALHKSGRLRANPTPWTPAG</sequence>
<dbReference type="AlphaFoldDB" id="A0A5B0RS97"/>
<evidence type="ECO:0000313" key="2">
    <source>
        <dbReference type="Proteomes" id="UP000325313"/>
    </source>
</evidence>
<accession>A0A5B0RS97</accession>
<comment type="caution">
    <text evidence="1">The sequence shown here is derived from an EMBL/GenBank/DDBJ whole genome shotgun (WGS) entry which is preliminary data.</text>
</comment>